<accession>A0A4R4VE08</accession>
<feature type="transmembrane region" description="Helical" evidence="1">
    <location>
        <begin position="225"/>
        <end position="249"/>
    </location>
</feature>
<sequence>MILRVIAESVLGLYPDAWRQRYGEEVADLVASRPVRVRTVLDLIAGAADAWLHHRRIPGRRPFRIPAAAVLYALGAALWLLWNPGVRDPQSLHRVWAEATRMGALAHTLEGMATSLFVTAGVMGALAAAPVVLAASSAMGGPGQGLVTRVTSRQVVRTAVAVAVPIVLLGYLYYATAFAGDREPLGDAMTGGYLIPPVLALSLPVIAVAAQASPPASEVRTGATVLAVAAIINTLAWLPVTALMLPGLAQASWTFAAAVTTSAAVGICMAGLAARLALRHGRAAMSRLTPA</sequence>
<name>A0A4R4VE08_9ACTN</name>
<evidence type="ECO:0000313" key="3">
    <source>
        <dbReference type="Proteomes" id="UP000295258"/>
    </source>
</evidence>
<protein>
    <submittedName>
        <fullName evidence="2">Uncharacterized protein</fullName>
    </submittedName>
</protein>
<evidence type="ECO:0000256" key="1">
    <source>
        <dbReference type="SAM" id="Phobius"/>
    </source>
</evidence>
<feature type="transmembrane region" description="Helical" evidence="1">
    <location>
        <begin position="194"/>
        <end position="213"/>
    </location>
</feature>
<keyword evidence="1" id="KW-0812">Transmembrane</keyword>
<dbReference type="RefSeq" id="WP_132598124.1">
    <property type="nucleotide sequence ID" value="NZ_SMKO01000087.1"/>
</dbReference>
<feature type="transmembrane region" description="Helical" evidence="1">
    <location>
        <begin position="255"/>
        <end position="278"/>
    </location>
</feature>
<evidence type="ECO:0000313" key="2">
    <source>
        <dbReference type="EMBL" id="TDD00793.1"/>
    </source>
</evidence>
<reference evidence="2 3" key="1">
    <citation type="submission" date="2019-03" db="EMBL/GenBank/DDBJ databases">
        <title>Draft genome sequences of novel Actinobacteria.</title>
        <authorList>
            <person name="Sahin N."/>
            <person name="Ay H."/>
            <person name="Saygin H."/>
        </authorList>
    </citation>
    <scope>NUCLEOTIDE SEQUENCE [LARGE SCALE GENOMIC DNA]</scope>
    <source>
        <strain evidence="2 3">KC310</strain>
    </source>
</reference>
<feature type="transmembrane region" description="Helical" evidence="1">
    <location>
        <begin position="112"/>
        <end position="135"/>
    </location>
</feature>
<dbReference type="AlphaFoldDB" id="A0A4R4VE08"/>
<feature type="transmembrane region" description="Helical" evidence="1">
    <location>
        <begin position="63"/>
        <end position="82"/>
    </location>
</feature>
<keyword evidence="3" id="KW-1185">Reference proteome</keyword>
<gene>
    <name evidence="2" type="ORF">E1292_27615</name>
</gene>
<organism evidence="2 3">
    <name type="scientific">Nonomuraea deserti</name>
    <dbReference type="NCBI Taxonomy" id="1848322"/>
    <lineage>
        <taxon>Bacteria</taxon>
        <taxon>Bacillati</taxon>
        <taxon>Actinomycetota</taxon>
        <taxon>Actinomycetes</taxon>
        <taxon>Streptosporangiales</taxon>
        <taxon>Streptosporangiaceae</taxon>
        <taxon>Nonomuraea</taxon>
    </lineage>
</organism>
<proteinExistence type="predicted"/>
<dbReference type="EMBL" id="SMKO01000087">
    <property type="protein sequence ID" value="TDD00793.1"/>
    <property type="molecule type" value="Genomic_DNA"/>
</dbReference>
<dbReference type="Proteomes" id="UP000295258">
    <property type="component" value="Unassembled WGS sequence"/>
</dbReference>
<keyword evidence="1" id="KW-0472">Membrane</keyword>
<comment type="caution">
    <text evidence="2">The sequence shown here is derived from an EMBL/GenBank/DDBJ whole genome shotgun (WGS) entry which is preliminary data.</text>
</comment>
<keyword evidence="1" id="KW-1133">Transmembrane helix</keyword>
<feature type="transmembrane region" description="Helical" evidence="1">
    <location>
        <begin position="155"/>
        <end position="174"/>
    </location>
</feature>